<organism evidence="1 2">
    <name type="scientific">Mycobacterium phage Cosmo</name>
    <dbReference type="NCBI Taxonomy" id="1567467"/>
    <lineage>
        <taxon>Viruses</taxon>
        <taxon>Duplodnaviria</taxon>
        <taxon>Heunggongvirae</taxon>
        <taxon>Uroviricota</taxon>
        <taxon>Caudoviricetes</taxon>
        <taxon>Vilmaviridae</taxon>
        <taxon>Wildcatvirus</taxon>
        <taxon>Wildcatvirus wildcat</taxon>
        <taxon>Mycobacterium virus Wildcat</taxon>
    </lineage>
</organism>
<accession>A0A0B4ZXV6</accession>
<reference evidence="1 2" key="1">
    <citation type="submission" date="2014-10" db="EMBL/GenBank/DDBJ databases">
        <authorList>
            <person name="Mackenzie J."/>
            <person name="Lekholoane M."/>
            <person name="Leqhaoe R."/>
            <person name="Mcunu Z."/>
            <person name="Mzobe Z."/>
            <person name="Rodel H."/>
            <person name="Seagreen C."/>
            <person name="Mazeka N."/>
            <person name="Larsen M.H."/>
            <person name="Rubin E.J."/>
            <person name="Russell D.A."/>
            <person name="Guerrero C.A."/>
            <person name="Bowman C.A."/>
            <person name="Jacobs-Sera D."/>
            <person name="Hendrix R.W."/>
            <person name="Hatfull G.F."/>
        </authorList>
    </citation>
    <scope>NUCLEOTIDE SEQUENCE [LARGE SCALE GENOMIC DNA]</scope>
</reference>
<protein>
    <submittedName>
        <fullName evidence="1">Uncharacterized protein</fullName>
    </submittedName>
</protein>
<dbReference type="EMBL" id="KP027195">
    <property type="protein sequence ID" value="AJD82212.1"/>
    <property type="molecule type" value="Genomic_DNA"/>
</dbReference>
<evidence type="ECO:0000313" key="2">
    <source>
        <dbReference type="Proteomes" id="UP000031718"/>
    </source>
</evidence>
<proteinExistence type="predicted"/>
<evidence type="ECO:0000313" key="1">
    <source>
        <dbReference type="EMBL" id="AJD82212.1"/>
    </source>
</evidence>
<dbReference type="Proteomes" id="UP000031718">
    <property type="component" value="Segment"/>
</dbReference>
<sequence length="106" mass="11889">MKTAIENLFVAMVSGGWFTASSGDVESPTGHFAYVTNLPTELASIRDAFEEEIETYGDVSDDELTGSFVVRENTDGLVFIETYGSNFGARLRFEELEAQYEEWLNR</sequence>
<gene>
    <name evidence="1" type="primary">165</name>
    <name evidence="1" type="ORF">COSMO_165</name>
</gene>
<name>A0A0B4ZXV6_9CAUD</name>